<accession>A0ABV1XTC3</accession>
<dbReference type="SUPFAM" id="SSF53474">
    <property type="entry name" value="alpha/beta-Hydrolases"/>
    <property type="match status" value="1"/>
</dbReference>
<comment type="caution">
    <text evidence="2">The sequence shown here is derived from an EMBL/GenBank/DDBJ whole genome shotgun (WGS) entry which is preliminary data.</text>
</comment>
<sequence length="234" mass="25214">MSPAPALLLVHGAWHGPWCWQPLIDQLPDLDVRTVALPSSGPDPAALGDLYDDAGVIAEALEAIGGPTVVVGHSYGGCPVSQAAGSAGDVRRVVYLCALMQDVGDTLLSLVNGAHPPDWDVHERPGSPDLGHFEVHDPVRVLYGDVDQGLAERCVARLGHQSLPAVNQPLTKAAWRTVPSTYVLCEDDVAIPPPLQEQMARHARRVRRLRSSHSPFLSRPAELARLLRDEIVRA</sequence>
<proteinExistence type="predicted"/>
<evidence type="ECO:0000313" key="2">
    <source>
        <dbReference type="EMBL" id="MER7374851.1"/>
    </source>
</evidence>
<organism evidence="2 3">
    <name type="scientific">Streptomyces lanatus</name>
    <dbReference type="NCBI Taxonomy" id="66900"/>
    <lineage>
        <taxon>Bacteria</taxon>
        <taxon>Bacillati</taxon>
        <taxon>Actinomycetota</taxon>
        <taxon>Actinomycetes</taxon>
        <taxon>Kitasatosporales</taxon>
        <taxon>Streptomycetaceae</taxon>
        <taxon>Streptomyces</taxon>
    </lineage>
</organism>
<dbReference type="Proteomes" id="UP001486207">
    <property type="component" value="Unassembled WGS sequence"/>
</dbReference>
<feature type="domain" description="AB hydrolase-1" evidence="1">
    <location>
        <begin position="7"/>
        <end position="225"/>
    </location>
</feature>
<dbReference type="RefSeq" id="WP_229911925.1">
    <property type="nucleotide sequence ID" value="NZ_BNBM01000008.1"/>
</dbReference>
<dbReference type="EMBL" id="JBEPFB010000008">
    <property type="protein sequence ID" value="MER7374851.1"/>
    <property type="molecule type" value="Genomic_DNA"/>
</dbReference>
<dbReference type="GO" id="GO:0016787">
    <property type="term" value="F:hydrolase activity"/>
    <property type="evidence" value="ECO:0007669"/>
    <property type="project" value="UniProtKB-KW"/>
</dbReference>
<dbReference type="InterPro" id="IPR000073">
    <property type="entry name" value="AB_hydrolase_1"/>
</dbReference>
<dbReference type="Gene3D" id="3.40.50.1820">
    <property type="entry name" value="alpha/beta hydrolase"/>
    <property type="match status" value="1"/>
</dbReference>
<dbReference type="PANTHER" id="PTHR37017:SF11">
    <property type="entry name" value="ESTERASE_LIPASE_THIOESTERASE DOMAIN-CONTAINING PROTEIN"/>
    <property type="match status" value="1"/>
</dbReference>
<keyword evidence="3" id="KW-1185">Reference proteome</keyword>
<evidence type="ECO:0000313" key="3">
    <source>
        <dbReference type="Proteomes" id="UP001486207"/>
    </source>
</evidence>
<dbReference type="Pfam" id="PF12697">
    <property type="entry name" value="Abhydrolase_6"/>
    <property type="match status" value="1"/>
</dbReference>
<dbReference type="PANTHER" id="PTHR37017">
    <property type="entry name" value="AB HYDROLASE-1 DOMAIN-CONTAINING PROTEIN-RELATED"/>
    <property type="match status" value="1"/>
</dbReference>
<gene>
    <name evidence="2" type="ORF">ABT384_19660</name>
</gene>
<protein>
    <submittedName>
        <fullName evidence="2">Alpha/beta hydrolase</fullName>
    </submittedName>
</protein>
<keyword evidence="2" id="KW-0378">Hydrolase</keyword>
<dbReference type="InterPro" id="IPR029058">
    <property type="entry name" value="AB_hydrolase_fold"/>
</dbReference>
<reference evidence="2 3" key="1">
    <citation type="submission" date="2024-06" db="EMBL/GenBank/DDBJ databases">
        <title>The Natural Products Discovery Center: Release of the First 8490 Sequenced Strains for Exploring Actinobacteria Biosynthetic Diversity.</title>
        <authorList>
            <person name="Kalkreuter E."/>
            <person name="Kautsar S.A."/>
            <person name="Yang D."/>
            <person name="Bader C.D."/>
            <person name="Teijaro C.N."/>
            <person name="Fluegel L."/>
            <person name="Davis C.M."/>
            <person name="Simpson J.R."/>
            <person name="Lauterbach L."/>
            <person name="Steele A.D."/>
            <person name="Gui C."/>
            <person name="Meng S."/>
            <person name="Li G."/>
            <person name="Viehrig K."/>
            <person name="Ye F."/>
            <person name="Su P."/>
            <person name="Kiefer A.F."/>
            <person name="Nichols A."/>
            <person name="Cepeda A.J."/>
            <person name="Yan W."/>
            <person name="Fan B."/>
            <person name="Jiang Y."/>
            <person name="Adhikari A."/>
            <person name="Zheng C.-J."/>
            <person name="Schuster L."/>
            <person name="Cowan T.M."/>
            <person name="Smanski M.J."/>
            <person name="Chevrette M.G."/>
            <person name="De Carvalho L.P.S."/>
            <person name="Shen B."/>
        </authorList>
    </citation>
    <scope>NUCLEOTIDE SEQUENCE [LARGE SCALE GENOMIC DNA]</scope>
    <source>
        <strain evidence="2 3">NPDC000155</strain>
    </source>
</reference>
<name>A0ABV1XTC3_9ACTN</name>
<dbReference type="InterPro" id="IPR052897">
    <property type="entry name" value="Sec-Metab_Biosynth_Hydrolase"/>
</dbReference>
<evidence type="ECO:0000259" key="1">
    <source>
        <dbReference type="Pfam" id="PF12697"/>
    </source>
</evidence>